<sequence>MAPKFKPGGKRFPPKVTPKPVPQQLQNPQSIEPSTSGLNLETQNKFELELCWCIQQLELSMTSNKLGDKQTRDAHKSLKLLKSNNVPLVQKRQIMRTTFGDYRAKMLQEEKKHSKSASTVKIIVPKPNENKSIFLKKAKGLTESGVETSMVTNGQSSSTNIAQVFRQSQTEERFQFNFTASDVN</sequence>
<dbReference type="InterPro" id="IPR029274">
    <property type="entry name" value="DUF4615"/>
</dbReference>
<evidence type="ECO:0000256" key="1">
    <source>
        <dbReference type="ARBA" id="ARBA00005707"/>
    </source>
</evidence>
<proteinExistence type="inferred from homology"/>
<feature type="region of interest" description="Disordered" evidence="2">
    <location>
        <begin position="1"/>
        <end position="38"/>
    </location>
</feature>
<dbReference type="Pfam" id="PF15393">
    <property type="entry name" value="DUF4615"/>
    <property type="match status" value="1"/>
</dbReference>
<gene>
    <name evidence="3" type="primary">CG14286</name>
    <name evidence="3" type="ORF">g.1981</name>
</gene>
<reference evidence="3" key="1">
    <citation type="submission" date="2015-01" db="EMBL/GenBank/DDBJ databases">
        <title>Transcriptome Assembly of Fopius arisanus.</title>
        <authorList>
            <person name="Geib S."/>
        </authorList>
    </citation>
    <scope>NUCLEOTIDE SEQUENCE</scope>
</reference>
<protein>
    <submittedName>
        <fullName evidence="3">CG14286 protein</fullName>
    </submittedName>
</protein>
<dbReference type="PANTHER" id="PTHR13602">
    <property type="entry name" value="UPF0488 PROTEIN C8ORF33"/>
    <property type="match status" value="1"/>
</dbReference>
<dbReference type="AlphaFoldDB" id="A0A0C9QCU8"/>
<evidence type="ECO:0000256" key="2">
    <source>
        <dbReference type="SAM" id="MobiDB-lite"/>
    </source>
</evidence>
<dbReference type="EMBL" id="GBYB01012228">
    <property type="protein sequence ID" value="JAG81995.1"/>
    <property type="molecule type" value="Transcribed_RNA"/>
</dbReference>
<accession>A0A0C9QCU8</accession>
<organism evidence="3">
    <name type="scientific">Fopius arisanus</name>
    <dbReference type="NCBI Taxonomy" id="64838"/>
    <lineage>
        <taxon>Eukaryota</taxon>
        <taxon>Metazoa</taxon>
        <taxon>Ecdysozoa</taxon>
        <taxon>Arthropoda</taxon>
        <taxon>Hexapoda</taxon>
        <taxon>Insecta</taxon>
        <taxon>Pterygota</taxon>
        <taxon>Neoptera</taxon>
        <taxon>Endopterygota</taxon>
        <taxon>Hymenoptera</taxon>
        <taxon>Apocrita</taxon>
        <taxon>Ichneumonoidea</taxon>
        <taxon>Braconidae</taxon>
        <taxon>Opiinae</taxon>
        <taxon>Fopius</taxon>
    </lineage>
</organism>
<comment type="similarity">
    <text evidence="1">Belongs to the UPF0488 family.</text>
</comment>
<evidence type="ECO:0000313" key="3">
    <source>
        <dbReference type="EMBL" id="JAG81995.1"/>
    </source>
</evidence>
<dbReference type="PANTHER" id="PTHR13602:SF2">
    <property type="entry name" value="UPF0488 PROTEIN C8ORF33"/>
    <property type="match status" value="1"/>
</dbReference>
<name>A0A0C9QCU8_9HYME</name>
<feature type="compositionally biased region" description="Polar residues" evidence="2">
    <location>
        <begin position="25"/>
        <end position="38"/>
    </location>
</feature>